<dbReference type="Pfam" id="PF13517">
    <property type="entry name" value="FG-GAP_3"/>
    <property type="match status" value="3"/>
</dbReference>
<dbReference type="InterPro" id="IPR011519">
    <property type="entry name" value="UnbV_ASPIC"/>
</dbReference>
<evidence type="ECO:0000313" key="3">
    <source>
        <dbReference type="EMBL" id="MEW9921782.1"/>
    </source>
</evidence>
<dbReference type="InterPro" id="IPR028994">
    <property type="entry name" value="Integrin_alpha_N"/>
</dbReference>
<dbReference type="Pfam" id="PF07593">
    <property type="entry name" value="UnbV_ASPIC"/>
    <property type="match status" value="1"/>
</dbReference>
<dbReference type="InterPro" id="IPR027039">
    <property type="entry name" value="Crtac1"/>
</dbReference>
<dbReference type="RefSeq" id="WP_367879513.1">
    <property type="nucleotide sequence ID" value="NZ_JBFNXX010000021.1"/>
</dbReference>
<gene>
    <name evidence="3" type="ORF">AB2B41_19415</name>
</gene>
<proteinExistence type="predicted"/>
<organism evidence="3 4">
    <name type="scientific">Sulfitobacter sediminis</name>
    <dbReference type="NCBI Taxonomy" id="3234186"/>
    <lineage>
        <taxon>Bacteria</taxon>
        <taxon>Pseudomonadati</taxon>
        <taxon>Pseudomonadota</taxon>
        <taxon>Alphaproteobacteria</taxon>
        <taxon>Rhodobacterales</taxon>
        <taxon>Roseobacteraceae</taxon>
        <taxon>Sulfitobacter</taxon>
    </lineage>
</organism>
<dbReference type="PANTHER" id="PTHR16026">
    <property type="entry name" value="CARTILAGE ACIDIC PROTEIN 1"/>
    <property type="match status" value="1"/>
</dbReference>
<dbReference type="SUPFAM" id="SSF69318">
    <property type="entry name" value="Integrin alpha N-terminal domain"/>
    <property type="match status" value="1"/>
</dbReference>
<name>A0ABV3RTC0_9RHOB</name>
<dbReference type="Gene3D" id="2.130.10.130">
    <property type="entry name" value="Integrin alpha, N-terminal"/>
    <property type="match status" value="1"/>
</dbReference>
<keyword evidence="1" id="KW-0732">Signal</keyword>
<comment type="caution">
    <text evidence="3">The sequence shown here is derived from an EMBL/GenBank/DDBJ whole genome shotgun (WGS) entry which is preliminary data.</text>
</comment>
<evidence type="ECO:0000313" key="4">
    <source>
        <dbReference type="Proteomes" id="UP001556098"/>
    </source>
</evidence>
<accession>A0ABV3RTC0</accession>
<dbReference type="PANTHER" id="PTHR16026:SF0">
    <property type="entry name" value="CARTILAGE ACIDIC PROTEIN 1"/>
    <property type="match status" value="1"/>
</dbReference>
<evidence type="ECO:0000259" key="2">
    <source>
        <dbReference type="Pfam" id="PF07593"/>
    </source>
</evidence>
<dbReference type="EMBL" id="JBFNXX010000021">
    <property type="protein sequence ID" value="MEW9921782.1"/>
    <property type="molecule type" value="Genomic_DNA"/>
</dbReference>
<keyword evidence="4" id="KW-1185">Reference proteome</keyword>
<feature type="domain" description="ASPIC/UnbV" evidence="2">
    <location>
        <begin position="420"/>
        <end position="473"/>
    </location>
</feature>
<evidence type="ECO:0000256" key="1">
    <source>
        <dbReference type="ARBA" id="ARBA00022729"/>
    </source>
</evidence>
<sequence>MALILLGQGGAAGPLFEDRSDALPAHQYAGGWEHFVGGGVAVFDCNADGLPDIYAAGGANPSRLIVNQGGFAFRDAAVPEIAGVTGAYPIDIDGDAHVDLFVLRVGPNMVLRGGPNCTFEDATEAWGIPQDDSWSTAFTAWWEEGAQRPTMAVGNYVDRDDPDGPFEACDDNQILWPSAKGYRAEALTPGFCPLSILAAQDARGQLGLRLSNDRHYYVKGGYEQMWDIAERRFLTEADGWPTVALWGMGIASRDLTGDGRDEVMLTSMGDQVLQIAEEGGSYRAAPFDIGTYAQRPHTGGDGRPSTGWHAEFADVDNDGRADLFIAKGNVDQMPGMATRDPNNLLMLGHDGRFSEAAAEAGIATMHRARGAALADFDGDGRLDLVVVNRRAPMELYRNITPDTGKRLAITLRQKGPNRDAVGARITVETEGVPQSVQQVIGGGHAGGQLLPRHFGLGNATRARVTVAWPDGSTGVYDLAAGEIHLIERP</sequence>
<dbReference type="InterPro" id="IPR013517">
    <property type="entry name" value="FG-GAP"/>
</dbReference>
<reference evidence="3 4" key="1">
    <citation type="submission" date="2024-07" db="EMBL/GenBank/DDBJ databases">
        <title>Marimonas sp.nov., isolated from tidal-flat sediment.</title>
        <authorList>
            <person name="Jayan J.N."/>
            <person name="Lee S.S."/>
        </authorList>
    </citation>
    <scope>NUCLEOTIDE SEQUENCE [LARGE SCALE GENOMIC DNA]</scope>
    <source>
        <strain evidence="3 4">MJW-29</strain>
    </source>
</reference>
<protein>
    <submittedName>
        <fullName evidence="3">CRTAC1 family protein</fullName>
    </submittedName>
</protein>
<dbReference type="Proteomes" id="UP001556098">
    <property type="component" value="Unassembled WGS sequence"/>
</dbReference>